<dbReference type="AlphaFoldDB" id="I3IHF3"/>
<organism evidence="1 2">
    <name type="scientific">Candidatus Jettenia caeni</name>
    <dbReference type="NCBI Taxonomy" id="247490"/>
    <lineage>
        <taxon>Bacteria</taxon>
        <taxon>Pseudomonadati</taxon>
        <taxon>Planctomycetota</taxon>
        <taxon>Candidatus Brocadiia</taxon>
        <taxon>Candidatus Brocadiales</taxon>
        <taxon>Candidatus Brocadiaceae</taxon>
        <taxon>Candidatus Jettenia</taxon>
    </lineage>
</organism>
<dbReference type="eggNOG" id="COG0640">
    <property type="taxonomic scope" value="Bacteria"/>
</dbReference>
<comment type="caution">
    <text evidence="1">The sequence shown here is derived from an EMBL/GenBank/DDBJ whole genome shotgun (WGS) entry which is preliminary data.</text>
</comment>
<evidence type="ECO:0000313" key="2">
    <source>
        <dbReference type="Proteomes" id="UP000002985"/>
    </source>
</evidence>
<dbReference type="OrthoDB" id="2083529at2"/>
<protein>
    <submittedName>
        <fullName evidence="1">Uncharacterized protein</fullName>
    </submittedName>
</protein>
<sequence length="239" mass="27454">MKDFIEFNTSNLEIGLLARNSRKGPEQTLVRNFVDHITNSFKNKSTKLAVFYEPQLDTGFPDIVFVEYLPRIFEKWNDVRSSILPIDIKVLNYLHLVNGSDSSSMENKLGIDSDNLLKSLERLLDSKLIHRKSKQWKPFSLRNNFAIKEIVAIEAKISNLKSAFEQAQINKWYASESYILLPTVMPNKDTINTSQKLGVGIYTSNLNGISKVSHSMRGMLPSCYASWLFNEWTGRYLHL</sequence>
<dbReference type="Proteomes" id="UP000002985">
    <property type="component" value="Unassembled WGS sequence"/>
</dbReference>
<dbReference type="EMBL" id="BAFH01000002">
    <property type="protein sequence ID" value="GAB61148.1"/>
    <property type="molecule type" value="Genomic_DNA"/>
</dbReference>
<dbReference type="STRING" id="247490.KSU1_B0291"/>
<name>I3IHF3_9BACT</name>
<evidence type="ECO:0000313" key="1">
    <source>
        <dbReference type="EMBL" id="GAB61148.1"/>
    </source>
</evidence>
<gene>
    <name evidence="1" type="ORF">KSU1_B0291</name>
</gene>
<accession>I3IHF3</accession>
<keyword evidence="2" id="KW-1185">Reference proteome</keyword>
<reference evidence="1 2" key="1">
    <citation type="journal article" date="2012" name="FEBS Lett.">
        <title>Anammox organism KSU-1 expresses a NirK-type copper-containing nitrite reductase instead of a NirS-type with cytochrome cd1.</title>
        <authorList>
            <person name="Hira D."/>
            <person name="Toh H."/>
            <person name="Migita C.T."/>
            <person name="Okubo H."/>
            <person name="Nishiyama T."/>
            <person name="Hattori M."/>
            <person name="Furukawa K."/>
            <person name="Fujii T."/>
        </authorList>
    </citation>
    <scope>NUCLEOTIDE SEQUENCE [LARGE SCALE GENOMIC DNA]</scope>
</reference>
<proteinExistence type="predicted"/>